<dbReference type="InterPro" id="IPR043605">
    <property type="entry name" value="DUF883_C"/>
</dbReference>
<accession>A0A941I581</accession>
<dbReference type="RefSeq" id="WP_189357632.1">
    <property type="nucleotide sequence ID" value="NZ_CAXBSD010000175.1"/>
</dbReference>
<comment type="subcellular location">
    <subcellularLocation>
        <location evidence="1">Cell inner membrane</location>
        <topology evidence="1">Single-pass membrane protein</topology>
    </subcellularLocation>
</comment>
<keyword evidence="6" id="KW-1133">Transmembrane helix</keyword>
<protein>
    <submittedName>
        <fullName evidence="11">DUF883 domain-containing protein</fullName>
    </submittedName>
</protein>
<keyword evidence="12" id="KW-1185">Reference proteome</keyword>
<evidence type="ECO:0000256" key="5">
    <source>
        <dbReference type="ARBA" id="ARBA00022692"/>
    </source>
</evidence>
<evidence type="ECO:0000256" key="3">
    <source>
        <dbReference type="ARBA" id="ARBA00022475"/>
    </source>
</evidence>
<comment type="similarity">
    <text evidence="2">Belongs to the ElaB/YgaM/YqjD family.</text>
</comment>
<dbReference type="GO" id="GO:0043022">
    <property type="term" value="F:ribosome binding"/>
    <property type="evidence" value="ECO:0007669"/>
    <property type="project" value="InterPro"/>
</dbReference>
<evidence type="ECO:0000259" key="9">
    <source>
        <dbReference type="Pfam" id="PF05957"/>
    </source>
</evidence>
<feature type="domain" description="DUF883" evidence="9">
    <location>
        <begin position="9"/>
        <end position="57"/>
    </location>
</feature>
<dbReference type="InterPro" id="IPR043604">
    <property type="entry name" value="DUF883_N"/>
</dbReference>
<dbReference type="EMBL" id="JAGSPN010000006">
    <property type="protein sequence ID" value="MBR7782502.1"/>
    <property type="molecule type" value="Genomic_DNA"/>
</dbReference>
<sequence length="103" mass="11518">MSSTEQQKDKLMQDLQQVIRDAEDLLRHSEQQSGEGFQSAKARFEHTLRHAKAEVARIEDMVVTRARETAKATDVYVRENPWQSAGIAAGVGLLVGLLIGRSR</sequence>
<dbReference type="AlphaFoldDB" id="A0A941I581"/>
<feature type="domain" description="DUF883" evidence="10">
    <location>
        <begin position="73"/>
        <end position="101"/>
    </location>
</feature>
<dbReference type="PANTHER" id="PTHR35893">
    <property type="entry name" value="INNER MEMBRANE PROTEIN-RELATED"/>
    <property type="match status" value="1"/>
</dbReference>
<keyword evidence="5" id="KW-0812">Transmembrane</keyword>
<evidence type="ECO:0000256" key="1">
    <source>
        <dbReference type="ARBA" id="ARBA00004377"/>
    </source>
</evidence>
<evidence type="ECO:0000256" key="6">
    <source>
        <dbReference type="ARBA" id="ARBA00022989"/>
    </source>
</evidence>
<keyword evidence="4" id="KW-0997">Cell inner membrane</keyword>
<dbReference type="GO" id="GO:0005886">
    <property type="term" value="C:plasma membrane"/>
    <property type="evidence" value="ECO:0007669"/>
    <property type="project" value="UniProtKB-SubCell"/>
</dbReference>
<evidence type="ECO:0000256" key="2">
    <source>
        <dbReference type="ARBA" id="ARBA00010423"/>
    </source>
</evidence>
<dbReference type="Pfam" id="PF05957">
    <property type="entry name" value="DUF883"/>
    <property type="match status" value="1"/>
</dbReference>
<evidence type="ECO:0000256" key="8">
    <source>
        <dbReference type="SAM" id="Coils"/>
    </source>
</evidence>
<comment type="caution">
    <text evidence="11">The sequence shown here is derived from an EMBL/GenBank/DDBJ whole genome shotgun (WGS) entry which is preliminary data.</text>
</comment>
<keyword evidence="7" id="KW-0472">Membrane</keyword>
<evidence type="ECO:0000313" key="12">
    <source>
        <dbReference type="Proteomes" id="UP000680067"/>
    </source>
</evidence>
<dbReference type="Pfam" id="PF19029">
    <property type="entry name" value="DUF883_C"/>
    <property type="match status" value="1"/>
</dbReference>
<evidence type="ECO:0000256" key="4">
    <source>
        <dbReference type="ARBA" id="ARBA00022519"/>
    </source>
</evidence>
<dbReference type="Proteomes" id="UP000680067">
    <property type="component" value="Unassembled WGS sequence"/>
</dbReference>
<dbReference type="InterPro" id="IPR010279">
    <property type="entry name" value="YqjD/ElaB"/>
</dbReference>
<evidence type="ECO:0000256" key="7">
    <source>
        <dbReference type="ARBA" id="ARBA00023136"/>
    </source>
</evidence>
<reference evidence="11" key="1">
    <citation type="submission" date="2021-04" db="EMBL/GenBank/DDBJ databases">
        <title>novel species isolated from subtropical streams in China.</title>
        <authorList>
            <person name="Lu H."/>
        </authorList>
    </citation>
    <scope>NUCLEOTIDE SEQUENCE</scope>
    <source>
        <strain evidence="11">LFS511W</strain>
    </source>
</reference>
<name>A0A941I581_9BURK</name>
<keyword evidence="3" id="KW-1003">Cell membrane</keyword>
<evidence type="ECO:0000259" key="10">
    <source>
        <dbReference type="Pfam" id="PF19029"/>
    </source>
</evidence>
<keyword evidence="8" id="KW-0175">Coiled coil</keyword>
<proteinExistence type="inferred from homology"/>
<evidence type="ECO:0000313" key="11">
    <source>
        <dbReference type="EMBL" id="MBR7782502.1"/>
    </source>
</evidence>
<feature type="coiled-coil region" evidence="8">
    <location>
        <begin position="1"/>
        <end position="61"/>
    </location>
</feature>
<organism evidence="11 12">
    <name type="scientific">Undibacterium luofuense</name>
    <dbReference type="NCBI Taxonomy" id="2828733"/>
    <lineage>
        <taxon>Bacteria</taxon>
        <taxon>Pseudomonadati</taxon>
        <taxon>Pseudomonadota</taxon>
        <taxon>Betaproteobacteria</taxon>
        <taxon>Burkholderiales</taxon>
        <taxon>Oxalobacteraceae</taxon>
        <taxon>Undibacterium</taxon>
    </lineage>
</organism>
<dbReference type="PANTHER" id="PTHR35893:SF3">
    <property type="entry name" value="INNER MEMBRANE PROTEIN"/>
    <property type="match status" value="1"/>
</dbReference>
<gene>
    <name evidence="11" type="ORF">KDM89_10125</name>
</gene>